<dbReference type="AlphaFoldDB" id="A0A4P7W0L0"/>
<keyword evidence="2" id="KW-1185">Reference proteome</keyword>
<dbReference type="EMBL" id="CP039396">
    <property type="protein sequence ID" value="QCD41389.1"/>
    <property type="molecule type" value="Genomic_DNA"/>
</dbReference>
<evidence type="ECO:0000313" key="1">
    <source>
        <dbReference type="EMBL" id="QCD41389.1"/>
    </source>
</evidence>
<name>A0A4P7W0L0_9BACT</name>
<organism evidence="1 2">
    <name type="scientific">Duncaniella dubosii</name>
    <dbReference type="NCBI Taxonomy" id="2518971"/>
    <lineage>
        <taxon>Bacteria</taxon>
        <taxon>Pseudomonadati</taxon>
        <taxon>Bacteroidota</taxon>
        <taxon>Bacteroidia</taxon>
        <taxon>Bacteroidales</taxon>
        <taxon>Muribaculaceae</taxon>
        <taxon>Duncaniella</taxon>
    </lineage>
</organism>
<accession>A0A4P7W0L0</accession>
<dbReference type="RefSeq" id="WP_136414047.1">
    <property type="nucleotide sequence ID" value="NZ_CP039396.1"/>
</dbReference>
<protein>
    <submittedName>
        <fullName evidence="1">Uncharacterized protein</fullName>
    </submittedName>
</protein>
<evidence type="ECO:0000313" key="2">
    <source>
        <dbReference type="Proteomes" id="UP000297149"/>
    </source>
</evidence>
<dbReference type="Proteomes" id="UP000297149">
    <property type="component" value="Chromosome"/>
</dbReference>
<gene>
    <name evidence="1" type="ORF">E7747_03125</name>
</gene>
<dbReference type="KEGG" id="ddb:E7747_03125"/>
<proteinExistence type="predicted"/>
<reference evidence="2" key="1">
    <citation type="submission" date="2019-02" db="EMBL/GenBank/DDBJ databases">
        <title>Isolation and identification of novel species under the genus Muribaculum.</title>
        <authorList>
            <person name="Miyake S."/>
            <person name="Ding Y."/>
            <person name="Low A."/>
            <person name="Soh M."/>
            <person name="Seedorf H."/>
        </authorList>
    </citation>
    <scope>NUCLEOTIDE SEQUENCE [LARGE SCALE GENOMIC DNA]</scope>
    <source>
        <strain evidence="2">H5</strain>
    </source>
</reference>
<sequence>MIGISNADRDKAVEFIRAYASMLQERGMRTTTQFNARRMALNLAKKLERKQTLPVESKLDKKQKQPQK</sequence>